<feature type="region of interest" description="Disordered" evidence="1">
    <location>
        <begin position="462"/>
        <end position="526"/>
    </location>
</feature>
<feature type="compositionally biased region" description="Basic and acidic residues" evidence="1">
    <location>
        <begin position="603"/>
        <end position="629"/>
    </location>
</feature>
<feature type="compositionally biased region" description="Polar residues" evidence="1">
    <location>
        <begin position="187"/>
        <end position="202"/>
    </location>
</feature>
<gene>
    <name evidence="2" type="ORF">SLS62_002735</name>
</gene>
<organism evidence="2 3">
    <name type="scientific">Diatrype stigma</name>
    <dbReference type="NCBI Taxonomy" id="117547"/>
    <lineage>
        <taxon>Eukaryota</taxon>
        <taxon>Fungi</taxon>
        <taxon>Dikarya</taxon>
        <taxon>Ascomycota</taxon>
        <taxon>Pezizomycotina</taxon>
        <taxon>Sordariomycetes</taxon>
        <taxon>Xylariomycetidae</taxon>
        <taxon>Xylariales</taxon>
        <taxon>Diatrypaceae</taxon>
        <taxon>Diatrype</taxon>
    </lineage>
</organism>
<feature type="region of interest" description="Disordered" evidence="1">
    <location>
        <begin position="337"/>
        <end position="398"/>
    </location>
</feature>
<evidence type="ECO:0000313" key="3">
    <source>
        <dbReference type="Proteomes" id="UP001320420"/>
    </source>
</evidence>
<dbReference type="Proteomes" id="UP001320420">
    <property type="component" value="Unassembled WGS sequence"/>
</dbReference>
<dbReference type="AlphaFoldDB" id="A0AAN9UZL4"/>
<evidence type="ECO:0000313" key="2">
    <source>
        <dbReference type="EMBL" id="KAK7755230.1"/>
    </source>
</evidence>
<feature type="compositionally biased region" description="Polar residues" evidence="1">
    <location>
        <begin position="84"/>
        <end position="121"/>
    </location>
</feature>
<feature type="region of interest" description="Disordered" evidence="1">
    <location>
        <begin position="1"/>
        <end position="302"/>
    </location>
</feature>
<sequence length="666" mass="72751">MAPFKAAPETARTQSAMSSSVRGRISGPIPMDNEFPPRKPGSVVAFEGGDSRHSRQLQSSATGSTNVTGNAPSDAIYEEESTDPPAQSGPSQASNASGSPQNPRTMRASTVRYSMVSNDSVPSRRPQRKKSTLKSTLGRIFGRKKKSTGELSGVDVPIPEPPSPTHHQSVSLVTMYAREHPAVGHRNNASNQDNSALSQSQGFPKESEPKRSASLPITEFSKALRSNSVGPNDMVAIQSARNSVQLDSDRRRATMSSRILSTGPSELNGEMIGLTPRPASAHGRGSRLADTDDPEDIGRAITSDSLALRRRSRSLSQLPQVVCDQTEVRRRSAEIRYWRDSHEPEPETPREENDEASHMDAEEEEDRVEPLSAPPPLVPSQPLTFTPMPNLQSPETASLEDRIATLEARNEKLLKLVSQLFEVVPGVDAYVEPPPTANGAPSFTLTATSSAAAHSLLYRTTSNDVHPQSRQSDESFGDGHTFIGSTHLSTAPASRPRPTSTTTVRGTVREATSLPTMPREGLNSFTSDPYTTLKALIDTEVAARQALEAQVTRLNHRVNRISRSAQGPDTGADLRNGTLSMFEHDDEDDELPTPSYDNYSESETYKTPHEELGEHDFEADHEEFSEKGVSKRAPRTLSLGQLTLNKHQREQQELRDLHTPEPDMDL</sequence>
<keyword evidence="3" id="KW-1185">Reference proteome</keyword>
<feature type="compositionally biased region" description="Low complexity" evidence="1">
    <location>
        <begin position="489"/>
        <end position="506"/>
    </location>
</feature>
<feature type="compositionally biased region" description="Basic and acidic residues" evidence="1">
    <location>
        <begin position="337"/>
        <end position="360"/>
    </location>
</feature>
<protein>
    <submittedName>
        <fullName evidence="2">Uncharacterized protein</fullName>
    </submittedName>
</protein>
<evidence type="ECO:0000256" key="1">
    <source>
        <dbReference type="SAM" id="MobiDB-lite"/>
    </source>
</evidence>
<dbReference type="EMBL" id="JAKJXP020000014">
    <property type="protein sequence ID" value="KAK7755230.1"/>
    <property type="molecule type" value="Genomic_DNA"/>
</dbReference>
<comment type="caution">
    <text evidence="2">The sequence shown here is derived from an EMBL/GenBank/DDBJ whole genome shotgun (WGS) entry which is preliminary data.</text>
</comment>
<feature type="compositionally biased region" description="Polar residues" evidence="1">
    <location>
        <begin position="56"/>
        <end position="71"/>
    </location>
</feature>
<feature type="region of interest" description="Disordered" evidence="1">
    <location>
        <begin position="583"/>
        <end position="666"/>
    </location>
</feature>
<proteinExistence type="predicted"/>
<accession>A0AAN9UZL4</accession>
<feature type="compositionally biased region" description="Polar residues" evidence="1">
    <location>
        <begin position="11"/>
        <end position="21"/>
    </location>
</feature>
<feature type="compositionally biased region" description="Polar residues" evidence="1">
    <location>
        <begin position="381"/>
        <end position="396"/>
    </location>
</feature>
<feature type="compositionally biased region" description="Polar residues" evidence="1">
    <location>
        <begin position="254"/>
        <end position="265"/>
    </location>
</feature>
<feature type="compositionally biased region" description="Basic and acidic residues" evidence="1">
    <location>
        <begin position="647"/>
        <end position="666"/>
    </location>
</feature>
<name>A0AAN9UZL4_9PEZI</name>
<reference evidence="2 3" key="1">
    <citation type="submission" date="2024-02" db="EMBL/GenBank/DDBJ databases">
        <title>De novo assembly and annotation of 12 fungi associated with fruit tree decline syndrome in Ontario, Canada.</title>
        <authorList>
            <person name="Sulman M."/>
            <person name="Ellouze W."/>
            <person name="Ilyukhin E."/>
        </authorList>
    </citation>
    <scope>NUCLEOTIDE SEQUENCE [LARGE SCALE GENOMIC DNA]</scope>
    <source>
        <strain evidence="2 3">M11/M66-122</strain>
    </source>
</reference>